<dbReference type="Gramene" id="PRQ39218">
    <property type="protein sequence ID" value="PRQ39218"/>
    <property type="gene ID" value="RchiOBHm_Chr4g0422741"/>
</dbReference>
<organism evidence="2 3">
    <name type="scientific">Rosa chinensis</name>
    <name type="common">China rose</name>
    <dbReference type="NCBI Taxonomy" id="74649"/>
    <lineage>
        <taxon>Eukaryota</taxon>
        <taxon>Viridiplantae</taxon>
        <taxon>Streptophyta</taxon>
        <taxon>Embryophyta</taxon>
        <taxon>Tracheophyta</taxon>
        <taxon>Spermatophyta</taxon>
        <taxon>Magnoliopsida</taxon>
        <taxon>eudicotyledons</taxon>
        <taxon>Gunneridae</taxon>
        <taxon>Pentapetalae</taxon>
        <taxon>rosids</taxon>
        <taxon>fabids</taxon>
        <taxon>Rosales</taxon>
        <taxon>Rosaceae</taxon>
        <taxon>Rosoideae</taxon>
        <taxon>Rosoideae incertae sedis</taxon>
        <taxon>Rosa</taxon>
    </lineage>
</organism>
<dbReference type="AlphaFoldDB" id="A0A2P6QYE9"/>
<evidence type="ECO:0000313" key="3">
    <source>
        <dbReference type="Proteomes" id="UP000238479"/>
    </source>
</evidence>
<dbReference type="EMBL" id="PDCK01000042">
    <property type="protein sequence ID" value="PRQ39218.1"/>
    <property type="molecule type" value="Genomic_DNA"/>
</dbReference>
<dbReference type="SUPFAM" id="SSF57850">
    <property type="entry name" value="RING/U-box"/>
    <property type="match status" value="1"/>
</dbReference>
<dbReference type="InterPro" id="IPR013083">
    <property type="entry name" value="Znf_RING/FYVE/PHD"/>
</dbReference>
<sequence>MASTSSASTTFECSICLNDLSNDCGRMVVTLQCLHTFHLGEFLSIDLFILIGVNDYRKSLFVRNHYACTICSLQGMKCHEKRHSCMMLEGCQIKNKELASLCTISNVYSFSS</sequence>
<evidence type="ECO:0000259" key="1">
    <source>
        <dbReference type="Pfam" id="PF17123"/>
    </source>
</evidence>
<comment type="caution">
    <text evidence="2">The sequence shown here is derived from an EMBL/GenBank/DDBJ whole genome shotgun (WGS) entry which is preliminary data.</text>
</comment>
<dbReference type="InterPro" id="IPR001841">
    <property type="entry name" value="Znf_RING"/>
</dbReference>
<feature type="domain" description="RING-type" evidence="1">
    <location>
        <begin position="12"/>
        <end position="38"/>
    </location>
</feature>
<name>A0A2P6QYE9_ROSCH</name>
<protein>
    <submittedName>
        <fullName evidence="2">Putative transcription factor C2H2 family</fullName>
    </submittedName>
</protein>
<proteinExistence type="predicted"/>
<keyword evidence="3" id="KW-1185">Reference proteome</keyword>
<reference evidence="2 3" key="1">
    <citation type="journal article" date="2018" name="Nat. Genet.">
        <title>The Rosa genome provides new insights in the design of modern roses.</title>
        <authorList>
            <person name="Bendahmane M."/>
        </authorList>
    </citation>
    <scope>NUCLEOTIDE SEQUENCE [LARGE SCALE GENOMIC DNA]</scope>
    <source>
        <strain evidence="3">cv. Old Blush</strain>
    </source>
</reference>
<accession>A0A2P6QYE9</accession>
<gene>
    <name evidence="2" type="ORF">RchiOBHm_Chr4g0422741</name>
</gene>
<dbReference type="Proteomes" id="UP000238479">
    <property type="component" value="Chromosome 4"/>
</dbReference>
<dbReference type="Pfam" id="PF17123">
    <property type="entry name" value="zf-RING_11"/>
    <property type="match status" value="1"/>
</dbReference>
<evidence type="ECO:0000313" key="2">
    <source>
        <dbReference type="EMBL" id="PRQ39218.1"/>
    </source>
</evidence>
<dbReference type="Gene3D" id="3.30.40.10">
    <property type="entry name" value="Zinc/RING finger domain, C3HC4 (zinc finger)"/>
    <property type="match status" value="1"/>
</dbReference>